<dbReference type="EMBL" id="VORO01000054">
    <property type="protein sequence ID" value="TXD86518.1"/>
    <property type="molecule type" value="Genomic_DNA"/>
</dbReference>
<comment type="caution">
    <text evidence="1">The sequence shown here is derived from an EMBL/GenBank/DDBJ whole genome shotgun (WGS) entry which is preliminary data.</text>
</comment>
<reference evidence="1 2" key="1">
    <citation type="submission" date="2019-08" db="EMBL/GenBank/DDBJ databases">
        <title>Genomes of Subsaximicrobium wynnwilliamsii strains.</title>
        <authorList>
            <person name="Bowman J.P."/>
        </authorList>
    </citation>
    <scope>NUCLEOTIDE SEQUENCE [LARGE SCALE GENOMIC DNA]</scope>
    <source>
        <strain evidence="1 2">2-80-2</strain>
    </source>
</reference>
<evidence type="ECO:0000313" key="2">
    <source>
        <dbReference type="Proteomes" id="UP000321578"/>
    </source>
</evidence>
<accession>A0A5C6ZC76</accession>
<proteinExistence type="predicted"/>
<dbReference type="AlphaFoldDB" id="A0A5C6ZC76"/>
<dbReference type="OrthoDB" id="9796523at2"/>
<dbReference type="InterPro" id="IPR025591">
    <property type="entry name" value="RloB"/>
</dbReference>
<evidence type="ECO:0000313" key="1">
    <source>
        <dbReference type="EMBL" id="TXD86518.1"/>
    </source>
</evidence>
<protein>
    <submittedName>
        <fullName evidence="1">RloB domain-containing protein</fullName>
    </submittedName>
</protein>
<keyword evidence="2" id="KW-1185">Reference proteome</keyword>
<dbReference type="Proteomes" id="UP000321578">
    <property type="component" value="Unassembled WGS sequence"/>
</dbReference>
<dbReference type="Pfam" id="PF13707">
    <property type="entry name" value="RloB"/>
    <property type="match status" value="1"/>
</dbReference>
<name>A0A5C6ZC76_9FLAO</name>
<gene>
    <name evidence="1" type="ORF">ESY86_20015</name>
</gene>
<sequence length="209" mass="24461">MKRGFRKSRVTIKFSRRGLILCEGETEENYFTGLVTQEKYRRKFSSIDVQIVKPKDHSPLGLVNEAKLKIKEAKREKNPYDFIWVIFDRDGHAKIPEAFETARTSTPEIKIVYTKPCFEFYVLLHFEKTTKPFTKCDDVISYINKKYQVDYKKASNLFDLLLTQKETGLSNGDWVVNQFEDEIASGKKIYELSAFSNVHVLVEYLYSLL</sequence>
<organism evidence="1 2">
    <name type="scientific">Subsaximicrobium wynnwilliamsii</name>
    <dbReference type="NCBI Taxonomy" id="291179"/>
    <lineage>
        <taxon>Bacteria</taxon>
        <taxon>Pseudomonadati</taxon>
        <taxon>Bacteroidota</taxon>
        <taxon>Flavobacteriia</taxon>
        <taxon>Flavobacteriales</taxon>
        <taxon>Flavobacteriaceae</taxon>
        <taxon>Subsaximicrobium</taxon>
    </lineage>
</organism>